<gene>
    <name evidence="1" type="ORF">HUT08_04790</name>
</gene>
<dbReference type="AlphaFoldDB" id="A0A7H8N3L1"/>
<name>A0A7H8N3L1_9ACTN</name>
<accession>A0A7H8N3L1</accession>
<dbReference type="RefSeq" id="WP_176160698.1">
    <property type="nucleotide sequence ID" value="NZ_CP054929.1"/>
</dbReference>
<evidence type="ECO:0000313" key="2">
    <source>
        <dbReference type="Proteomes" id="UP000509303"/>
    </source>
</evidence>
<evidence type="ECO:0000313" key="1">
    <source>
        <dbReference type="EMBL" id="QKW48966.1"/>
    </source>
</evidence>
<sequence>MVVVVTGAVVTGLLAGWRLASGWMEGRVRVQVFRLREQGISERMRALPAGGTLAESHSADEVSVRVVLPRGAARG</sequence>
<dbReference type="EMBL" id="CP054929">
    <property type="protein sequence ID" value="QKW48966.1"/>
    <property type="molecule type" value="Genomic_DNA"/>
</dbReference>
<keyword evidence="2" id="KW-1185">Reference proteome</keyword>
<dbReference type="Proteomes" id="UP000509303">
    <property type="component" value="Chromosome"/>
</dbReference>
<protein>
    <submittedName>
        <fullName evidence="1">Uncharacterized protein</fullName>
    </submittedName>
</protein>
<proteinExistence type="predicted"/>
<organism evidence="1 2">
    <name type="scientific">Streptomyces buecherae</name>
    <dbReference type="NCBI Taxonomy" id="2763006"/>
    <lineage>
        <taxon>Bacteria</taxon>
        <taxon>Bacillati</taxon>
        <taxon>Actinomycetota</taxon>
        <taxon>Actinomycetes</taxon>
        <taxon>Kitasatosporales</taxon>
        <taxon>Streptomycetaceae</taxon>
        <taxon>Streptomyces</taxon>
    </lineage>
</organism>
<reference evidence="1 2" key="1">
    <citation type="submission" date="2020-06" db="EMBL/GenBank/DDBJ databases">
        <title>Genome mining for natural products.</title>
        <authorList>
            <person name="Zhang B."/>
            <person name="Shi J."/>
            <person name="Ge H."/>
        </authorList>
    </citation>
    <scope>NUCLEOTIDE SEQUENCE [LARGE SCALE GENOMIC DNA]</scope>
    <source>
        <strain evidence="1 2">NA00687</strain>
    </source>
</reference>